<dbReference type="Proteomes" id="UP000176868">
    <property type="component" value="Unassembled WGS sequence"/>
</dbReference>
<dbReference type="EMBL" id="MHWZ01000016">
    <property type="protein sequence ID" value="OHB17623.1"/>
    <property type="molecule type" value="Genomic_DNA"/>
</dbReference>
<name>A0A1G2V7K8_9BACT</name>
<dbReference type="STRING" id="1802782.A2544_02380"/>
<evidence type="ECO:0000313" key="2">
    <source>
        <dbReference type="EMBL" id="OHB17623.1"/>
    </source>
</evidence>
<feature type="compositionally biased region" description="Basic and acidic residues" evidence="1">
    <location>
        <begin position="268"/>
        <end position="290"/>
    </location>
</feature>
<feature type="compositionally biased region" description="Basic and acidic residues" evidence="1">
    <location>
        <begin position="239"/>
        <end position="254"/>
    </location>
</feature>
<accession>A0A1G2V7K8</accession>
<protein>
    <submittedName>
        <fullName evidence="2">Uncharacterized protein</fullName>
    </submittedName>
</protein>
<comment type="caution">
    <text evidence="2">The sequence shown here is derived from an EMBL/GenBank/DDBJ whole genome shotgun (WGS) entry which is preliminary data.</text>
</comment>
<feature type="region of interest" description="Disordered" evidence="1">
    <location>
        <begin position="239"/>
        <end position="290"/>
    </location>
</feature>
<sequence>MFTTITKIVGRGILLAGFFALVVTALYARGVEPGVTFATYGIDLKIDSEATYNGVSVPSGTWELKNLVPGVDKFWNFDDIKPGDYGENTISMHVKKTDAWLCLDFSNLTSADNGQNEPESLEDPDGVLNGELVDGMEFFGWLDDGDNKFERGEKPLFGTTTQSALDVLDDKTYVIGDAGNGNSCKVNQSRYVGIYWCAGNLSVNLSTNAISCDGSTLGNETQTDSISVDVSIRAMPSKENPKFLCGKDKPPHDGDDNDDEDDDDEDDNRPRSPREPREPRDFRNPREFRI</sequence>
<gene>
    <name evidence="2" type="ORF">A2544_02380</name>
</gene>
<organism evidence="2 3">
    <name type="scientific">Candidatus Zambryskibacteria bacterium RIFOXYD2_FULL_43_10</name>
    <dbReference type="NCBI Taxonomy" id="1802782"/>
    <lineage>
        <taxon>Bacteria</taxon>
        <taxon>Candidatus Zambryskiibacteriota</taxon>
    </lineage>
</organism>
<proteinExistence type="predicted"/>
<evidence type="ECO:0000313" key="3">
    <source>
        <dbReference type="Proteomes" id="UP000176868"/>
    </source>
</evidence>
<dbReference type="AlphaFoldDB" id="A0A1G2V7K8"/>
<feature type="compositionally biased region" description="Acidic residues" evidence="1">
    <location>
        <begin position="255"/>
        <end position="267"/>
    </location>
</feature>
<reference evidence="2 3" key="1">
    <citation type="journal article" date="2016" name="Nat. Commun.">
        <title>Thousands of microbial genomes shed light on interconnected biogeochemical processes in an aquifer system.</title>
        <authorList>
            <person name="Anantharaman K."/>
            <person name="Brown C.T."/>
            <person name="Hug L.A."/>
            <person name="Sharon I."/>
            <person name="Castelle C.J."/>
            <person name="Probst A.J."/>
            <person name="Thomas B.C."/>
            <person name="Singh A."/>
            <person name="Wilkins M.J."/>
            <person name="Karaoz U."/>
            <person name="Brodie E.L."/>
            <person name="Williams K.H."/>
            <person name="Hubbard S.S."/>
            <person name="Banfield J.F."/>
        </authorList>
    </citation>
    <scope>NUCLEOTIDE SEQUENCE [LARGE SCALE GENOMIC DNA]</scope>
</reference>
<evidence type="ECO:0000256" key="1">
    <source>
        <dbReference type="SAM" id="MobiDB-lite"/>
    </source>
</evidence>